<feature type="region of interest" description="Disordered" evidence="6">
    <location>
        <begin position="159"/>
        <end position="185"/>
    </location>
</feature>
<protein>
    <recommendedName>
        <fullName evidence="7">C2H2-type domain-containing protein</fullName>
    </recommendedName>
</protein>
<dbReference type="Gene3D" id="3.30.160.60">
    <property type="entry name" value="Classic Zinc Finger"/>
    <property type="match status" value="2"/>
</dbReference>
<dbReference type="AlphaFoldDB" id="A0AAD6YA86"/>
<feature type="compositionally biased region" description="Basic residues" evidence="6">
    <location>
        <begin position="89"/>
        <end position="98"/>
    </location>
</feature>
<dbReference type="PANTHER" id="PTHR14003:SF19">
    <property type="entry name" value="YY2 TRANSCRIPTION FACTOR"/>
    <property type="match status" value="1"/>
</dbReference>
<evidence type="ECO:0000313" key="9">
    <source>
        <dbReference type="Proteomes" id="UP001219525"/>
    </source>
</evidence>
<evidence type="ECO:0000256" key="5">
    <source>
        <dbReference type="PROSITE-ProRule" id="PRU00042"/>
    </source>
</evidence>
<feature type="domain" description="C2H2-type" evidence="7">
    <location>
        <begin position="32"/>
        <end position="59"/>
    </location>
</feature>
<name>A0AAD6YA86_9AGAR</name>
<dbReference type="PROSITE" id="PS50157">
    <property type="entry name" value="ZINC_FINGER_C2H2_2"/>
    <property type="match status" value="2"/>
</dbReference>
<dbReference type="GO" id="GO:0000981">
    <property type="term" value="F:DNA-binding transcription factor activity, RNA polymerase II-specific"/>
    <property type="evidence" value="ECO:0007669"/>
    <property type="project" value="UniProtKB-ARBA"/>
</dbReference>
<dbReference type="SUPFAM" id="SSF57667">
    <property type="entry name" value="beta-beta-alpha zinc fingers"/>
    <property type="match status" value="1"/>
</dbReference>
<evidence type="ECO:0000259" key="7">
    <source>
        <dbReference type="PROSITE" id="PS50157"/>
    </source>
</evidence>
<dbReference type="FunFam" id="3.30.160.60:FF:000072">
    <property type="entry name" value="zinc finger protein 143 isoform X1"/>
    <property type="match status" value="1"/>
</dbReference>
<dbReference type="PROSITE" id="PS00028">
    <property type="entry name" value="ZINC_FINGER_C2H2_1"/>
    <property type="match status" value="2"/>
</dbReference>
<accession>A0AAD6YA86</accession>
<dbReference type="EMBL" id="JARJCW010000057">
    <property type="protein sequence ID" value="KAJ7201869.1"/>
    <property type="molecule type" value="Genomic_DNA"/>
</dbReference>
<organism evidence="8 9">
    <name type="scientific">Mycena pura</name>
    <dbReference type="NCBI Taxonomy" id="153505"/>
    <lineage>
        <taxon>Eukaryota</taxon>
        <taxon>Fungi</taxon>
        <taxon>Dikarya</taxon>
        <taxon>Basidiomycota</taxon>
        <taxon>Agaricomycotina</taxon>
        <taxon>Agaricomycetes</taxon>
        <taxon>Agaricomycetidae</taxon>
        <taxon>Agaricales</taxon>
        <taxon>Marasmiineae</taxon>
        <taxon>Mycenaceae</taxon>
        <taxon>Mycena</taxon>
    </lineage>
</organism>
<dbReference type="GO" id="GO:0000785">
    <property type="term" value="C:chromatin"/>
    <property type="evidence" value="ECO:0007669"/>
    <property type="project" value="TreeGrafter"/>
</dbReference>
<dbReference type="GO" id="GO:0031519">
    <property type="term" value="C:PcG protein complex"/>
    <property type="evidence" value="ECO:0007669"/>
    <property type="project" value="TreeGrafter"/>
</dbReference>
<feature type="non-terminal residue" evidence="8">
    <location>
        <position position="1"/>
    </location>
</feature>
<evidence type="ECO:0000256" key="1">
    <source>
        <dbReference type="ARBA" id="ARBA00022723"/>
    </source>
</evidence>
<feature type="region of interest" description="Disordered" evidence="6">
    <location>
        <begin position="1"/>
        <end position="26"/>
    </location>
</feature>
<dbReference type="Pfam" id="PF00096">
    <property type="entry name" value="zf-C2H2"/>
    <property type="match status" value="2"/>
</dbReference>
<evidence type="ECO:0000256" key="4">
    <source>
        <dbReference type="ARBA" id="ARBA00022833"/>
    </source>
</evidence>
<reference evidence="8" key="1">
    <citation type="submission" date="2023-03" db="EMBL/GenBank/DDBJ databases">
        <title>Massive genome expansion in bonnet fungi (Mycena s.s.) driven by repeated elements and novel gene families across ecological guilds.</title>
        <authorList>
            <consortium name="Lawrence Berkeley National Laboratory"/>
            <person name="Harder C.B."/>
            <person name="Miyauchi S."/>
            <person name="Viragh M."/>
            <person name="Kuo A."/>
            <person name="Thoen E."/>
            <person name="Andreopoulos B."/>
            <person name="Lu D."/>
            <person name="Skrede I."/>
            <person name="Drula E."/>
            <person name="Henrissat B."/>
            <person name="Morin E."/>
            <person name="Kohler A."/>
            <person name="Barry K."/>
            <person name="LaButti K."/>
            <person name="Morin E."/>
            <person name="Salamov A."/>
            <person name="Lipzen A."/>
            <person name="Mereny Z."/>
            <person name="Hegedus B."/>
            <person name="Baldrian P."/>
            <person name="Stursova M."/>
            <person name="Weitz H."/>
            <person name="Taylor A."/>
            <person name="Grigoriev I.V."/>
            <person name="Nagy L.G."/>
            <person name="Martin F."/>
            <person name="Kauserud H."/>
        </authorList>
    </citation>
    <scope>NUCLEOTIDE SEQUENCE</scope>
    <source>
        <strain evidence="8">9144</strain>
    </source>
</reference>
<keyword evidence="4" id="KW-0862">Zinc</keyword>
<keyword evidence="2" id="KW-0677">Repeat</keyword>
<comment type="caution">
    <text evidence="8">The sequence shown here is derived from an EMBL/GenBank/DDBJ whole genome shotgun (WGS) entry which is preliminary data.</text>
</comment>
<dbReference type="GO" id="GO:0005667">
    <property type="term" value="C:transcription regulator complex"/>
    <property type="evidence" value="ECO:0007669"/>
    <property type="project" value="TreeGrafter"/>
</dbReference>
<feature type="compositionally biased region" description="Pro residues" evidence="6">
    <location>
        <begin position="1"/>
        <end position="11"/>
    </location>
</feature>
<feature type="region of interest" description="Disordered" evidence="6">
    <location>
        <begin position="255"/>
        <end position="304"/>
    </location>
</feature>
<feature type="compositionally biased region" description="Low complexity" evidence="6">
    <location>
        <begin position="255"/>
        <end position="291"/>
    </location>
</feature>
<feature type="compositionally biased region" description="Low complexity" evidence="6">
    <location>
        <begin position="113"/>
        <end position="128"/>
    </location>
</feature>
<feature type="region of interest" description="Disordered" evidence="6">
    <location>
        <begin position="85"/>
        <end position="142"/>
    </location>
</feature>
<gene>
    <name evidence="8" type="ORF">GGX14DRAFT_524134</name>
</gene>
<evidence type="ECO:0000256" key="2">
    <source>
        <dbReference type="ARBA" id="ARBA00022737"/>
    </source>
</evidence>
<dbReference type="InterPro" id="IPR013087">
    <property type="entry name" value="Znf_C2H2_type"/>
</dbReference>
<dbReference type="GO" id="GO:0008270">
    <property type="term" value="F:zinc ion binding"/>
    <property type="evidence" value="ECO:0007669"/>
    <property type="project" value="UniProtKB-KW"/>
</dbReference>
<keyword evidence="3 5" id="KW-0863">Zinc-finger</keyword>
<dbReference type="PANTHER" id="PTHR14003">
    <property type="entry name" value="TRANSCRIPTIONAL REPRESSOR PROTEIN YY"/>
    <property type="match status" value="1"/>
</dbReference>
<proteinExistence type="predicted"/>
<keyword evidence="9" id="KW-1185">Reference proteome</keyword>
<dbReference type="GO" id="GO:0000978">
    <property type="term" value="F:RNA polymerase II cis-regulatory region sequence-specific DNA binding"/>
    <property type="evidence" value="ECO:0007669"/>
    <property type="project" value="TreeGrafter"/>
</dbReference>
<dbReference type="InterPro" id="IPR036236">
    <property type="entry name" value="Znf_C2H2_sf"/>
</dbReference>
<keyword evidence="1" id="KW-0479">Metal-binding</keyword>
<dbReference type="SMART" id="SM00355">
    <property type="entry name" value="ZnF_C2H2"/>
    <property type="match status" value="2"/>
</dbReference>
<evidence type="ECO:0000256" key="3">
    <source>
        <dbReference type="ARBA" id="ARBA00022771"/>
    </source>
</evidence>
<feature type="domain" description="C2H2-type" evidence="7">
    <location>
        <begin position="60"/>
        <end position="89"/>
    </location>
</feature>
<sequence>MPSLSSPPPGPSKSAASVVADTAPSSNAKKHYVCDVCSRAFSTTGHLARHSRVHTGERNHKCPFPGCETRCSRQDNLQQHYRIHLSPGSRRRSGRTILRRSQSTPEPSPPAETEPNSPSSSAASASASYRDDSPPLEPPPLEDSRIYYLRAAAANGMAGTDTENWVEEDGSPSGPETPPPLVDAYPPVRGVSVAYRAVAYPPSHRLLPPLDMGFDREDSPVSEQAYWSPAVASTAGEEGYRSAYASPVASTSSGAYASAYTSPTASASTPASAHYSSHTSSPPQYPASQYPVRPQETVHPSSPP</sequence>
<dbReference type="Proteomes" id="UP001219525">
    <property type="component" value="Unassembled WGS sequence"/>
</dbReference>
<evidence type="ECO:0000256" key="6">
    <source>
        <dbReference type="SAM" id="MobiDB-lite"/>
    </source>
</evidence>
<evidence type="ECO:0000313" key="8">
    <source>
        <dbReference type="EMBL" id="KAJ7201869.1"/>
    </source>
</evidence>